<evidence type="ECO:0000256" key="1">
    <source>
        <dbReference type="ARBA" id="ARBA00001393"/>
    </source>
</evidence>
<feature type="binding site" evidence="18">
    <location>
        <position position="179"/>
    </location>
    <ligand>
        <name>Zn(2+)</name>
        <dbReference type="ChEBI" id="CHEBI:29105"/>
    </ligand>
</feature>
<dbReference type="OrthoDB" id="9806583at2"/>
<dbReference type="AlphaFoldDB" id="U4KLH3"/>
<dbReference type="FunFam" id="3.40.50.1970:FF:000007">
    <property type="entry name" value="Pentafunctional AROM polypeptide"/>
    <property type="match status" value="1"/>
</dbReference>
<dbReference type="PANTHER" id="PTHR43622:SF7">
    <property type="entry name" value="3-DEHYDROQUINATE SYNTHASE, CHLOROPLASTIC"/>
    <property type="match status" value="1"/>
</dbReference>
<feature type="binding site" evidence="18">
    <location>
        <begin position="124"/>
        <end position="125"/>
    </location>
    <ligand>
        <name>NAD(+)</name>
        <dbReference type="ChEBI" id="CHEBI:57540"/>
    </ligand>
</feature>
<proteinExistence type="inferred from homology"/>
<comment type="cofactor">
    <cofactor evidence="2 18">
        <name>NAD(+)</name>
        <dbReference type="ChEBI" id="CHEBI:57540"/>
    </cofactor>
</comment>
<evidence type="ECO:0000256" key="15">
    <source>
        <dbReference type="ARBA" id="ARBA00023141"/>
    </source>
</evidence>
<dbReference type="STRING" id="1318466.BN85412170"/>
<dbReference type="UniPathway" id="UPA00053">
    <property type="reaction ID" value="UER00085"/>
</dbReference>
<dbReference type="GO" id="GO:0005737">
    <property type="term" value="C:cytoplasm"/>
    <property type="evidence" value="ECO:0007669"/>
    <property type="project" value="UniProtKB-SubCell"/>
</dbReference>
<protein>
    <recommendedName>
        <fullName evidence="8 18">3-dehydroquinate synthase</fullName>
        <shortName evidence="18">DHQS</shortName>
        <ecNumber evidence="7 18">4.2.3.4</ecNumber>
    </recommendedName>
</protein>
<dbReference type="SUPFAM" id="SSF56796">
    <property type="entry name" value="Dehydroquinate synthase-like"/>
    <property type="match status" value="1"/>
</dbReference>
<evidence type="ECO:0000256" key="9">
    <source>
        <dbReference type="ARBA" id="ARBA00022490"/>
    </source>
</evidence>
<evidence type="ECO:0000256" key="12">
    <source>
        <dbReference type="ARBA" id="ARBA00022741"/>
    </source>
</evidence>
<evidence type="ECO:0000256" key="13">
    <source>
        <dbReference type="ARBA" id="ARBA00022833"/>
    </source>
</evidence>
<feature type="domain" description="3-dehydroquinate synthase C-terminal" evidence="20">
    <location>
        <begin position="176"/>
        <end position="310"/>
    </location>
</feature>
<dbReference type="InterPro" id="IPR016037">
    <property type="entry name" value="DHQ_synth_AroB"/>
</dbReference>
<evidence type="ECO:0000259" key="19">
    <source>
        <dbReference type="Pfam" id="PF01761"/>
    </source>
</evidence>
<gene>
    <name evidence="18 21" type="primary">aroB</name>
    <name evidence="21" type="ORF">BN85412170</name>
</gene>
<evidence type="ECO:0000256" key="4">
    <source>
        <dbReference type="ARBA" id="ARBA00004496"/>
    </source>
</evidence>
<evidence type="ECO:0000259" key="20">
    <source>
        <dbReference type="Pfam" id="PF24621"/>
    </source>
</evidence>
<dbReference type="PIRSF" id="PIRSF001455">
    <property type="entry name" value="DHQ_synth"/>
    <property type="match status" value="1"/>
</dbReference>
<evidence type="ECO:0000256" key="16">
    <source>
        <dbReference type="ARBA" id="ARBA00023239"/>
    </source>
</evidence>
<keyword evidence="12 18" id="KW-0547">Nucleotide-binding</keyword>
<keyword evidence="14 18" id="KW-0520">NAD</keyword>
<dbReference type="HAMAP" id="MF_00110">
    <property type="entry name" value="DHQ_synthase"/>
    <property type="match status" value="1"/>
</dbReference>
<dbReference type="EMBL" id="FO681347">
    <property type="protein sequence ID" value="CCV64794.1"/>
    <property type="molecule type" value="Genomic_DNA"/>
</dbReference>
<evidence type="ECO:0000256" key="6">
    <source>
        <dbReference type="ARBA" id="ARBA00005412"/>
    </source>
</evidence>
<dbReference type="Gene3D" id="1.20.1090.10">
    <property type="entry name" value="Dehydroquinate synthase-like - alpha domain"/>
    <property type="match status" value="1"/>
</dbReference>
<feature type="binding site" evidence="18">
    <location>
        <begin position="100"/>
        <end position="104"/>
    </location>
    <ligand>
        <name>NAD(+)</name>
        <dbReference type="ChEBI" id="CHEBI:57540"/>
    </ligand>
</feature>
<reference evidence="21 22" key="1">
    <citation type="journal article" date="2013" name="J. Mol. Microbiol. Biotechnol.">
        <title>Analysis of the Complete Genomes of Acholeplasma brassicae , A. palmae and A. laidlawii and Their Comparison to the Obligate Parasites from ' Candidatus Phytoplasma'.</title>
        <authorList>
            <person name="Kube M."/>
            <person name="Siewert C."/>
            <person name="Migdoll A.M."/>
            <person name="Duduk B."/>
            <person name="Holz S."/>
            <person name="Rabus R."/>
            <person name="Seemuller E."/>
            <person name="Mitrovic J."/>
            <person name="Muller I."/>
            <person name="Buttner C."/>
            <person name="Reinhardt R."/>
        </authorList>
    </citation>
    <scope>NUCLEOTIDE SEQUENCE [LARGE SCALE GENOMIC DNA]</scope>
    <source>
        <strain evidence="21 22">J233</strain>
    </source>
</reference>
<evidence type="ECO:0000256" key="7">
    <source>
        <dbReference type="ARBA" id="ARBA00013031"/>
    </source>
</evidence>
<feature type="binding site" evidence="18">
    <location>
        <position position="146"/>
    </location>
    <ligand>
        <name>NAD(+)</name>
        <dbReference type="ChEBI" id="CHEBI:57540"/>
    </ligand>
</feature>
<dbReference type="Pfam" id="PF24621">
    <property type="entry name" value="DHQS_C"/>
    <property type="match status" value="1"/>
</dbReference>
<evidence type="ECO:0000313" key="22">
    <source>
        <dbReference type="Proteomes" id="UP000032740"/>
    </source>
</evidence>
<dbReference type="CDD" id="cd08195">
    <property type="entry name" value="DHQS"/>
    <property type="match status" value="1"/>
</dbReference>
<keyword evidence="22" id="KW-1185">Reference proteome</keyword>
<accession>U4KLH3</accession>
<dbReference type="GO" id="GO:0009423">
    <property type="term" value="P:chorismate biosynthetic process"/>
    <property type="evidence" value="ECO:0007669"/>
    <property type="project" value="UniProtKB-UniRule"/>
</dbReference>
<keyword evidence="11 18" id="KW-0479">Metal-binding</keyword>
<comment type="catalytic activity">
    <reaction evidence="1 18">
        <text>7-phospho-2-dehydro-3-deoxy-D-arabino-heptonate = 3-dehydroquinate + phosphate</text>
        <dbReference type="Rhea" id="RHEA:21968"/>
        <dbReference type="ChEBI" id="CHEBI:32364"/>
        <dbReference type="ChEBI" id="CHEBI:43474"/>
        <dbReference type="ChEBI" id="CHEBI:58394"/>
        <dbReference type="EC" id="4.2.3.4"/>
    </reaction>
</comment>
<comment type="similarity">
    <text evidence="6 18">Belongs to the sugar phosphate cyclases superfamily. Dehydroquinate synthase family.</text>
</comment>
<evidence type="ECO:0000256" key="3">
    <source>
        <dbReference type="ARBA" id="ARBA00001947"/>
    </source>
</evidence>
<evidence type="ECO:0000256" key="11">
    <source>
        <dbReference type="ARBA" id="ARBA00022723"/>
    </source>
</evidence>
<dbReference type="KEGG" id="apal:BN85412170"/>
<dbReference type="NCBIfam" id="TIGR01357">
    <property type="entry name" value="aroB"/>
    <property type="match status" value="1"/>
</dbReference>
<evidence type="ECO:0000256" key="14">
    <source>
        <dbReference type="ARBA" id="ARBA00023027"/>
    </source>
</evidence>
<dbReference type="GO" id="GO:0003856">
    <property type="term" value="F:3-dehydroquinate synthase activity"/>
    <property type="evidence" value="ECO:0007669"/>
    <property type="project" value="UniProtKB-UniRule"/>
</dbReference>
<dbReference type="InterPro" id="IPR056179">
    <property type="entry name" value="DHQS_C"/>
</dbReference>
<comment type="cofactor">
    <cofactor evidence="18">
        <name>Co(2+)</name>
        <dbReference type="ChEBI" id="CHEBI:48828"/>
    </cofactor>
    <cofactor evidence="18">
        <name>Zn(2+)</name>
        <dbReference type="ChEBI" id="CHEBI:29105"/>
    </cofactor>
    <text evidence="18">Binds 1 divalent metal cation per subunit. Can use either Co(2+) or Zn(2+).</text>
</comment>
<dbReference type="InterPro" id="IPR050071">
    <property type="entry name" value="Dehydroquinate_synthase"/>
</dbReference>
<dbReference type="InterPro" id="IPR030960">
    <property type="entry name" value="DHQS/DOIS_N"/>
</dbReference>
<feature type="binding site" evidence="18">
    <location>
        <position position="251"/>
    </location>
    <ligand>
        <name>Zn(2+)</name>
        <dbReference type="ChEBI" id="CHEBI:29105"/>
    </ligand>
</feature>
<evidence type="ECO:0000256" key="2">
    <source>
        <dbReference type="ARBA" id="ARBA00001911"/>
    </source>
</evidence>
<name>U4KLH3_ALTPJ</name>
<evidence type="ECO:0000313" key="21">
    <source>
        <dbReference type="EMBL" id="CCV64794.1"/>
    </source>
</evidence>
<comment type="caution">
    <text evidence="18">Lacks conserved residue(s) required for the propagation of feature annotation.</text>
</comment>
<dbReference type="RefSeq" id="WP_030003677.1">
    <property type="nucleotide sequence ID" value="NC_022538.1"/>
</dbReference>
<dbReference type="Gene3D" id="3.40.50.1970">
    <property type="match status" value="1"/>
</dbReference>
<comment type="subcellular location">
    <subcellularLocation>
        <location evidence="4 18">Cytoplasm</location>
    </subcellularLocation>
</comment>
<evidence type="ECO:0000256" key="10">
    <source>
        <dbReference type="ARBA" id="ARBA00022605"/>
    </source>
</evidence>
<sequence>MITISLPTYDIEIEQGLLNQLNEKIKTIYKYNKLFIITDETVHELYQEKVNQILKEFEVYWIKIKPGEKSKSILVYEETINHLIDLGIKRNHLIIALGGGVVGDLAGFIASSIYRGLPYIQVPTTLLAQVDSSVGGKTGIDTSRGKNLIGAFYNPKYVLIDPNVLETLEPLEYANGIAEMIKCGLIGNKELYLHLKNKKPITKKEIAQAINVKVNVVKIDPFDQKERMYLNFGHTFGHAIEKRHHYEKYKHGQAISYGMLIALELGIQLGITPNYLYDEVKEMFLYYKLINEPLLDKKDYLDLIALDKKNIADKLHFIFIEDIEKPIIKPVRSTDI</sequence>
<dbReference type="HOGENOM" id="CLU_001201_0_1_14"/>
<keyword evidence="9 18" id="KW-0963">Cytoplasm</keyword>
<keyword evidence="16 18" id="KW-0456">Lyase</keyword>
<dbReference type="InterPro" id="IPR030963">
    <property type="entry name" value="DHQ_synth_fam"/>
</dbReference>
<evidence type="ECO:0000256" key="18">
    <source>
        <dbReference type="HAMAP-Rule" id="MF_00110"/>
    </source>
</evidence>
<dbReference type="GO" id="GO:0009073">
    <property type="term" value="P:aromatic amino acid family biosynthetic process"/>
    <property type="evidence" value="ECO:0007669"/>
    <property type="project" value="UniProtKB-KW"/>
</dbReference>
<keyword evidence="17 18" id="KW-0170">Cobalt</keyword>
<feature type="binding site" evidence="18">
    <location>
        <position position="234"/>
    </location>
    <ligand>
        <name>Zn(2+)</name>
        <dbReference type="ChEBI" id="CHEBI:29105"/>
    </ligand>
</feature>
<dbReference type="GO" id="GO:0000166">
    <property type="term" value="F:nucleotide binding"/>
    <property type="evidence" value="ECO:0007669"/>
    <property type="project" value="UniProtKB-KW"/>
</dbReference>
<dbReference type="Pfam" id="PF01761">
    <property type="entry name" value="DHQ_synthase"/>
    <property type="match status" value="1"/>
</dbReference>
<keyword evidence="13 18" id="KW-0862">Zinc</keyword>
<evidence type="ECO:0000256" key="17">
    <source>
        <dbReference type="ARBA" id="ARBA00023285"/>
    </source>
</evidence>
<dbReference type="Proteomes" id="UP000032740">
    <property type="component" value="Chromosome"/>
</dbReference>
<organism evidence="21 22">
    <name type="scientific">Alteracholeplasma palmae (strain ATCC 49389 / J233)</name>
    <name type="common">Acholeplasma palmae</name>
    <dbReference type="NCBI Taxonomy" id="1318466"/>
    <lineage>
        <taxon>Bacteria</taxon>
        <taxon>Bacillati</taxon>
        <taxon>Mycoplasmatota</taxon>
        <taxon>Mollicutes</taxon>
        <taxon>Acholeplasmatales</taxon>
        <taxon>Acholeplasmataceae</taxon>
        <taxon>Acholeplasma</taxon>
    </lineage>
</organism>
<dbReference type="GO" id="GO:0046872">
    <property type="term" value="F:metal ion binding"/>
    <property type="evidence" value="ECO:0007669"/>
    <property type="project" value="UniProtKB-KW"/>
</dbReference>
<keyword evidence="10 18" id="KW-0028">Amino-acid biosynthesis</keyword>
<keyword evidence="15 18" id="KW-0057">Aromatic amino acid biosynthesis</keyword>
<dbReference type="GO" id="GO:0008652">
    <property type="term" value="P:amino acid biosynthetic process"/>
    <property type="evidence" value="ECO:0007669"/>
    <property type="project" value="UniProtKB-KW"/>
</dbReference>
<comment type="cofactor">
    <cofactor evidence="3">
        <name>Zn(2+)</name>
        <dbReference type="ChEBI" id="CHEBI:29105"/>
    </cofactor>
</comment>
<evidence type="ECO:0000256" key="8">
    <source>
        <dbReference type="ARBA" id="ARBA00017684"/>
    </source>
</evidence>
<comment type="pathway">
    <text evidence="5 18">Metabolic intermediate biosynthesis; chorismate biosynthesis; chorismate from D-erythrose 4-phosphate and phosphoenolpyruvate: step 2/7.</text>
</comment>
<dbReference type="PANTHER" id="PTHR43622">
    <property type="entry name" value="3-DEHYDROQUINATE SYNTHASE"/>
    <property type="match status" value="1"/>
</dbReference>
<comment type="function">
    <text evidence="18">Catalyzes the conversion of 3-deoxy-D-arabino-heptulosonate 7-phosphate (DAHP) to dehydroquinate (DHQ).</text>
</comment>
<dbReference type="EC" id="4.2.3.4" evidence="7 18"/>
<feature type="binding site" evidence="18">
    <location>
        <position position="137"/>
    </location>
    <ligand>
        <name>NAD(+)</name>
        <dbReference type="ChEBI" id="CHEBI:57540"/>
    </ligand>
</feature>
<evidence type="ECO:0000256" key="5">
    <source>
        <dbReference type="ARBA" id="ARBA00004661"/>
    </source>
</evidence>
<feature type="domain" description="3-dehydroquinate synthase N-terminal" evidence="19">
    <location>
        <begin position="62"/>
        <end position="173"/>
    </location>
</feature>